<dbReference type="InterPro" id="IPR036412">
    <property type="entry name" value="HAD-like_sf"/>
</dbReference>
<dbReference type="HAMAP" id="MF_01250">
    <property type="entry name" value="Pyrophosphat_PpaX"/>
    <property type="match status" value="1"/>
</dbReference>
<comment type="function">
    <text evidence="3">Hydrolyzes pyrophosphate formed during P-Ser-HPr dephosphorylation by HPrK/P. Might play a role in controlling the intracellular pyrophosphate pool.</text>
</comment>
<dbReference type="Proteomes" id="UP001145072">
    <property type="component" value="Unassembled WGS sequence"/>
</dbReference>
<dbReference type="GO" id="GO:0005829">
    <property type="term" value="C:cytosol"/>
    <property type="evidence" value="ECO:0007669"/>
    <property type="project" value="TreeGrafter"/>
</dbReference>
<dbReference type="PANTHER" id="PTHR43434">
    <property type="entry name" value="PHOSPHOGLYCOLATE PHOSPHATASE"/>
    <property type="match status" value="1"/>
</dbReference>
<dbReference type="Gene3D" id="1.10.150.240">
    <property type="entry name" value="Putative phosphatase, domain 2"/>
    <property type="match status" value="1"/>
</dbReference>
<comment type="catalytic activity">
    <reaction evidence="3">
        <text>diphosphate + H2O = 2 phosphate + H(+)</text>
        <dbReference type="Rhea" id="RHEA:24576"/>
        <dbReference type="ChEBI" id="CHEBI:15377"/>
        <dbReference type="ChEBI" id="CHEBI:15378"/>
        <dbReference type="ChEBI" id="CHEBI:33019"/>
        <dbReference type="ChEBI" id="CHEBI:43474"/>
        <dbReference type="EC" id="3.6.1.1"/>
    </reaction>
</comment>
<dbReference type="SFLD" id="SFLDG01135">
    <property type="entry name" value="C1.5.6:_HAD__Beta-PGM__Phospha"/>
    <property type="match status" value="1"/>
</dbReference>
<evidence type="ECO:0000313" key="4">
    <source>
        <dbReference type="EMBL" id="MDC3421652.1"/>
    </source>
</evidence>
<keyword evidence="5" id="KW-1185">Reference proteome</keyword>
<dbReference type="Gene3D" id="3.40.50.1000">
    <property type="entry name" value="HAD superfamily/HAD-like"/>
    <property type="match status" value="1"/>
</dbReference>
<dbReference type="InterPro" id="IPR050155">
    <property type="entry name" value="HAD-like_hydrolase_sf"/>
</dbReference>
<dbReference type="Pfam" id="PF13419">
    <property type="entry name" value="HAD_2"/>
    <property type="match status" value="1"/>
</dbReference>
<dbReference type="InterPro" id="IPR041492">
    <property type="entry name" value="HAD_2"/>
</dbReference>
<dbReference type="EMBL" id="JAMQJZ010000012">
    <property type="protein sequence ID" value="MDC3421652.1"/>
    <property type="molecule type" value="Genomic_DNA"/>
</dbReference>
<keyword evidence="2 3" id="KW-0460">Magnesium</keyword>
<dbReference type="SUPFAM" id="SSF56784">
    <property type="entry name" value="HAD-like"/>
    <property type="match status" value="1"/>
</dbReference>
<dbReference type="GO" id="GO:0000287">
    <property type="term" value="F:magnesium ion binding"/>
    <property type="evidence" value="ECO:0007669"/>
    <property type="project" value="UniProtKB-UniRule"/>
</dbReference>
<dbReference type="NCBIfam" id="TIGR01549">
    <property type="entry name" value="HAD-SF-IA-v1"/>
    <property type="match status" value="1"/>
</dbReference>
<sequence>MSIRTILFDLDGTLIDTNELIIASFTHTFDKHIPGKYNREQILNFIGPPLVDSFIKVDPVNADEMIQTYRDHNLSNHDDFVVAYPTVVETMKKLKVAGYQLGIVTTKVNSTAKRGLTVTGMDDVFEVLIGLNDVENAKPHPEPILKAISALNANPATTLMVGDNYHDIEAGKNAGVKTAGVAWTIKGRESLEKLEPDYMLEEMSDLLKIVGV</sequence>
<dbReference type="InterPro" id="IPR023733">
    <property type="entry name" value="Pyrophosphatase_Ppax"/>
</dbReference>
<dbReference type="SFLD" id="SFLDS00003">
    <property type="entry name" value="Haloacid_Dehalogenase"/>
    <property type="match status" value="1"/>
</dbReference>
<dbReference type="PRINTS" id="PR00413">
    <property type="entry name" value="HADHALOGNASE"/>
</dbReference>
<dbReference type="GO" id="GO:0006281">
    <property type="term" value="P:DNA repair"/>
    <property type="evidence" value="ECO:0007669"/>
    <property type="project" value="TreeGrafter"/>
</dbReference>
<dbReference type="InterPro" id="IPR006439">
    <property type="entry name" value="HAD-SF_hydro_IA"/>
</dbReference>
<dbReference type="InterPro" id="IPR023214">
    <property type="entry name" value="HAD_sf"/>
</dbReference>
<dbReference type="NCBIfam" id="NF009804">
    <property type="entry name" value="PRK13288.1"/>
    <property type="match status" value="1"/>
</dbReference>
<dbReference type="SFLD" id="SFLDG01129">
    <property type="entry name" value="C1.5:_HAD__Beta-PGM__Phosphata"/>
    <property type="match status" value="1"/>
</dbReference>
<dbReference type="CDD" id="cd02616">
    <property type="entry name" value="HAD_PPase"/>
    <property type="match status" value="1"/>
</dbReference>
<comment type="cofactor">
    <cofactor evidence="3">
        <name>Mg(2+)</name>
        <dbReference type="ChEBI" id="CHEBI:18420"/>
    </cofactor>
</comment>
<dbReference type="GO" id="GO:0004427">
    <property type="term" value="F:inorganic diphosphate phosphatase activity"/>
    <property type="evidence" value="ECO:0007669"/>
    <property type="project" value="UniProtKB-UniRule"/>
</dbReference>
<dbReference type="GO" id="GO:0008967">
    <property type="term" value="F:phosphoglycolate phosphatase activity"/>
    <property type="evidence" value="ECO:0007669"/>
    <property type="project" value="TreeGrafter"/>
</dbReference>
<evidence type="ECO:0000256" key="2">
    <source>
        <dbReference type="ARBA" id="ARBA00022842"/>
    </source>
</evidence>
<dbReference type="InterPro" id="IPR023198">
    <property type="entry name" value="PGP-like_dom2"/>
</dbReference>
<comment type="similarity">
    <text evidence="3">Belongs to the HAD-like hydrolase superfamily. PpaX family.</text>
</comment>
<reference evidence="4" key="1">
    <citation type="submission" date="2022-06" db="EMBL/GenBank/DDBJ databases">
        <title>Aquibacillus sp. a new bacterium isolated from soil saline samples.</title>
        <authorList>
            <person name="Galisteo C."/>
            <person name="De La Haba R."/>
            <person name="Sanchez-Porro C."/>
            <person name="Ventosa A."/>
        </authorList>
    </citation>
    <scope>NUCLEOTIDE SEQUENCE</scope>
    <source>
        <strain evidence="4">JCM 12387</strain>
    </source>
</reference>
<dbReference type="AlphaFoldDB" id="A0A9X3WKW0"/>
<accession>A0A9X3WKW0</accession>
<keyword evidence="1 3" id="KW-0378">Hydrolase</keyword>
<dbReference type="RefSeq" id="WP_259870925.1">
    <property type="nucleotide sequence ID" value="NZ_JAMQJZ010000012.1"/>
</dbReference>
<name>A0A9X3WKW0_9BACI</name>
<dbReference type="FunFam" id="3.40.50.1000:FF:000022">
    <property type="entry name" value="Phosphoglycolate phosphatase"/>
    <property type="match status" value="1"/>
</dbReference>
<evidence type="ECO:0000256" key="1">
    <source>
        <dbReference type="ARBA" id="ARBA00022801"/>
    </source>
</evidence>
<proteinExistence type="inferred from homology"/>
<comment type="caution">
    <text evidence="4">The sequence shown here is derived from an EMBL/GenBank/DDBJ whole genome shotgun (WGS) entry which is preliminary data.</text>
</comment>
<evidence type="ECO:0000313" key="5">
    <source>
        <dbReference type="Proteomes" id="UP001145072"/>
    </source>
</evidence>
<feature type="active site" description="Nucleophile" evidence="3">
    <location>
        <position position="9"/>
    </location>
</feature>
<evidence type="ECO:0000256" key="3">
    <source>
        <dbReference type="HAMAP-Rule" id="MF_01250"/>
    </source>
</evidence>
<protein>
    <recommendedName>
        <fullName evidence="3">Pyrophosphatase PpaX</fullName>
        <ecNumber evidence="3">3.6.1.1</ecNumber>
    </recommendedName>
</protein>
<dbReference type="EC" id="3.6.1.1" evidence="3"/>
<gene>
    <name evidence="3 4" type="primary">ppaX</name>
    <name evidence="4" type="ORF">NC661_14860</name>
</gene>
<organism evidence="4 5">
    <name type="scientific">Aquibacillus koreensis</name>
    <dbReference type="NCBI Taxonomy" id="279446"/>
    <lineage>
        <taxon>Bacteria</taxon>
        <taxon>Bacillati</taxon>
        <taxon>Bacillota</taxon>
        <taxon>Bacilli</taxon>
        <taxon>Bacillales</taxon>
        <taxon>Bacillaceae</taxon>
        <taxon>Aquibacillus</taxon>
    </lineage>
</organism>
<dbReference type="PANTHER" id="PTHR43434:SF26">
    <property type="entry name" value="PYROPHOSPHATASE PPAX"/>
    <property type="match status" value="1"/>
</dbReference>